<proteinExistence type="predicted"/>
<gene>
    <name evidence="2" type="ORF">E6Q11_04755</name>
</gene>
<dbReference type="Pfam" id="PF12358">
    <property type="entry name" value="DUF3644"/>
    <property type="match status" value="1"/>
</dbReference>
<evidence type="ECO:0000259" key="1">
    <source>
        <dbReference type="Pfam" id="PF12358"/>
    </source>
</evidence>
<accession>A0A5C7J745</accession>
<comment type="caution">
    <text evidence="2">The sequence shown here is derived from an EMBL/GenBank/DDBJ whole genome shotgun (WGS) entry which is preliminary data.</text>
</comment>
<name>A0A5C7J745_9BACT</name>
<dbReference type="EMBL" id="SSDS01000075">
    <property type="protein sequence ID" value="TXG76356.1"/>
    <property type="molecule type" value="Genomic_DNA"/>
</dbReference>
<protein>
    <submittedName>
        <fullName evidence="2">DUF3644 domain-containing protein</fullName>
    </submittedName>
</protein>
<dbReference type="AlphaFoldDB" id="A0A5C7J745"/>
<reference evidence="2 3" key="1">
    <citation type="submission" date="2018-09" db="EMBL/GenBank/DDBJ databases">
        <title>Metagenome Assembled Genomes from an Advanced Water Purification Facility.</title>
        <authorList>
            <person name="Stamps B.W."/>
            <person name="Spear J.R."/>
        </authorList>
    </citation>
    <scope>NUCLEOTIDE SEQUENCE [LARGE SCALE GENOMIC DNA]</scope>
    <source>
        <strain evidence="2">Bin_63_2</strain>
    </source>
</reference>
<sequence>MTRRVYSEKLDLIDKSREAMLSAVQIYNNPLISFKTESFIVLSMIAWTYLLHAYYRSKKIEYRYYEKVGSRKKFVHNFDGSIKYWDLRECISKAVCPLDKDTVNNLNFLIGLRNQIEHKKVTELDAYLSARYQACAINYNFYLKKLHGNKWGLDKNLSLSIQLSELNYSKSSLPEDDASLIPQSVKSFIADFDNNLSEEEIKSENFAYRLLFSKISAKRKGQADRVIEFIDPKSSMAQDISKQYWVKEEKEKPKKSATQVVKKVQEAGFKDFKLYDHTNFWKRHDGKNPSKGFGTEVVGYWYWYQNWIDFIISELSKERDKKTSK</sequence>
<evidence type="ECO:0000313" key="3">
    <source>
        <dbReference type="Proteomes" id="UP000321026"/>
    </source>
</evidence>
<dbReference type="Proteomes" id="UP000321026">
    <property type="component" value="Unassembled WGS sequence"/>
</dbReference>
<evidence type="ECO:0000313" key="2">
    <source>
        <dbReference type="EMBL" id="TXG76356.1"/>
    </source>
</evidence>
<feature type="domain" description="DUF3644" evidence="1">
    <location>
        <begin position="12"/>
        <end position="195"/>
    </location>
</feature>
<organism evidence="2 3">
    <name type="scientific">Candidatus Dojkabacteria bacterium</name>
    <dbReference type="NCBI Taxonomy" id="2099670"/>
    <lineage>
        <taxon>Bacteria</taxon>
        <taxon>Candidatus Dojkabacteria</taxon>
    </lineage>
</organism>
<dbReference type="InterPro" id="IPR022104">
    <property type="entry name" value="DUF3644"/>
</dbReference>